<proteinExistence type="inferred from homology"/>
<evidence type="ECO:0000256" key="7">
    <source>
        <dbReference type="HAMAP-Rule" id="MF_01331"/>
    </source>
</evidence>
<keyword evidence="5 7" id="KW-0687">Ribonucleoprotein</keyword>
<comment type="function">
    <text evidence="7">The globular domain of the protein is located near the polypeptide exit tunnel on the outside of the subunit, while an extended beta-hairpin is found that lines the wall of the exit tunnel in the center of the 70S ribosome.</text>
</comment>
<accession>A0AAX3BGP0</accession>
<dbReference type="GO" id="GO:0022625">
    <property type="term" value="C:cytosolic large ribosomal subunit"/>
    <property type="evidence" value="ECO:0007669"/>
    <property type="project" value="TreeGrafter"/>
</dbReference>
<dbReference type="PANTHER" id="PTHR13501">
    <property type="entry name" value="CHLOROPLAST 50S RIBOSOMAL PROTEIN L22-RELATED"/>
    <property type="match status" value="1"/>
</dbReference>
<dbReference type="Proteomes" id="UP001056539">
    <property type="component" value="Chromosome"/>
</dbReference>
<dbReference type="GO" id="GO:0006412">
    <property type="term" value="P:translation"/>
    <property type="evidence" value="ECO:0007669"/>
    <property type="project" value="UniProtKB-UniRule"/>
</dbReference>
<evidence type="ECO:0000256" key="1">
    <source>
        <dbReference type="ARBA" id="ARBA00009451"/>
    </source>
</evidence>
<dbReference type="CDD" id="cd00336">
    <property type="entry name" value="Ribosomal_L22"/>
    <property type="match status" value="1"/>
</dbReference>
<dbReference type="InterPro" id="IPR005727">
    <property type="entry name" value="Ribosomal_uL22_bac/chlpt-type"/>
</dbReference>
<evidence type="ECO:0000256" key="3">
    <source>
        <dbReference type="ARBA" id="ARBA00022884"/>
    </source>
</evidence>
<evidence type="ECO:0000256" key="9">
    <source>
        <dbReference type="RuleBase" id="RU004006"/>
    </source>
</evidence>
<evidence type="ECO:0000256" key="2">
    <source>
        <dbReference type="ARBA" id="ARBA00022730"/>
    </source>
</evidence>
<sequence length="112" mass="12838">MNAVARARYLRISPLKLRKVIKILKGKELQEAMDMMKLLPHKGAKMVYKVLHAAKANFISRYPDARGSVLVIDRIFVDEAGAFKRVMPRARGRADIIHRRMSHLTVVVKVME</sequence>
<comment type="function">
    <text evidence="7 10">This protein binds specifically to 23S rRNA; its binding is stimulated by other ribosomal proteins, e.g., L4, L17, and L20. It is important during the early stages of 50S assembly. It makes multiple contacts with different domains of the 23S rRNA in the assembled 50S subunit and ribosome.</text>
</comment>
<evidence type="ECO:0000256" key="5">
    <source>
        <dbReference type="ARBA" id="ARBA00023274"/>
    </source>
</evidence>
<keyword evidence="4 7" id="KW-0689">Ribosomal protein</keyword>
<evidence type="ECO:0000256" key="8">
    <source>
        <dbReference type="RuleBase" id="RU004005"/>
    </source>
</evidence>
<dbReference type="KEGG" id="taqu:KDW03_05920"/>
<dbReference type="Pfam" id="PF00237">
    <property type="entry name" value="Ribosomal_L22"/>
    <property type="match status" value="1"/>
</dbReference>
<dbReference type="EMBL" id="CP073355">
    <property type="protein sequence ID" value="URA11328.1"/>
    <property type="molecule type" value="Genomic_DNA"/>
</dbReference>
<dbReference type="AlphaFoldDB" id="A0AAX3BGP0"/>
<dbReference type="PANTHER" id="PTHR13501:SF8">
    <property type="entry name" value="LARGE RIBOSOMAL SUBUNIT PROTEIN UL22M"/>
    <property type="match status" value="1"/>
</dbReference>
<dbReference type="InterPro" id="IPR001063">
    <property type="entry name" value="Ribosomal_uL22"/>
</dbReference>
<keyword evidence="3 7" id="KW-0694">RNA-binding</keyword>
<evidence type="ECO:0000256" key="10">
    <source>
        <dbReference type="RuleBase" id="RU004008"/>
    </source>
</evidence>
<dbReference type="InterPro" id="IPR047867">
    <property type="entry name" value="Ribosomal_uL22_bac/org-type"/>
</dbReference>
<organism evidence="11 12">
    <name type="scientific">Thermospira aquatica</name>
    <dbReference type="NCBI Taxonomy" id="2828656"/>
    <lineage>
        <taxon>Bacteria</taxon>
        <taxon>Pseudomonadati</taxon>
        <taxon>Spirochaetota</taxon>
        <taxon>Spirochaetia</taxon>
        <taxon>Brevinematales</taxon>
        <taxon>Thermospiraceae</taxon>
        <taxon>Thermospira</taxon>
    </lineage>
</organism>
<dbReference type="SUPFAM" id="SSF54843">
    <property type="entry name" value="Ribosomal protein L22"/>
    <property type="match status" value="1"/>
</dbReference>
<evidence type="ECO:0000313" key="11">
    <source>
        <dbReference type="EMBL" id="URA11328.1"/>
    </source>
</evidence>
<dbReference type="InterPro" id="IPR018260">
    <property type="entry name" value="Ribosomal_uL22_CS"/>
</dbReference>
<dbReference type="NCBIfam" id="TIGR01044">
    <property type="entry name" value="rplV_bact"/>
    <property type="match status" value="1"/>
</dbReference>
<keyword evidence="12" id="KW-1185">Reference proteome</keyword>
<gene>
    <name evidence="7 11" type="primary">rplV</name>
    <name evidence="11" type="ORF">KDW03_05920</name>
</gene>
<dbReference type="RefSeq" id="WP_271436461.1">
    <property type="nucleotide sequence ID" value="NZ_CP073355.1"/>
</dbReference>
<comment type="subunit">
    <text evidence="7 9">Part of the 50S ribosomal subunit.</text>
</comment>
<dbReference type="Gene3D" id="3.90.470.10">
    <property type="entry name" value="Ribosomal protein L22/L17"/>
    <property type="match status" value="1"/>
</dbReference>
<dbReference type="GO" id="GO:0019843">
    <property type="term" value="F:rRNA binding"/>
    <property type="evidence" value="ECO:0007669"/>
    <property type="project" value="UniProtKB-UniRule"/>
</dbReference>
<reference evidence="11" key="2">
    <citation type="submission" date="2022-06" db="EMBL/GenBank/DDBJ databases">
        <title>Thermospira aquatica gen. nov., sp. nov.</title>
        <authorList>
            <person name="Ben Ali Gam Z."/>
            <person name="Labat M."/>
        </authorList>
    </citation>
    <scope>NUCLEOTIDE SEQUENCE</scope>
    <source>
        <strain evidence="11">F1F22</strain>
    </source>
</reference>
<evidence type="ECO:0000256" key="6">
    <source>
        <dbReference type="ARBA" id="ARBA00035207"/>
    </source>
</evidence>
<evidence type="ECO:0000256" key="4">
    <source>
        <dbReference type="ARBA" id="ARBA00022980"/>
    </source>
</evidence>
<comment type="similarity">
    <text evidence="1 7 8">Belongs to the universal ribosomal protein uL22 family.</text>
</comment>
<dbReference type="PROSITE" id="PS00464">
    <property type="entry name" value="RIBOSOMAL_L22"/>
    <property type="match status" value="1"/>
</dbReference>
<name>A0AAX3BGP0_9SPIR</name>
<keyword evidence="2 7" id="KW-0699">rRNA-binding</keyword>
<dbReference type="GO" id="GO:0003735">
    <property type="term" value="F:structural constituent of ribosome"/>
    <property type="evidence" value="ECO:0007669"/>
    <property type="project" value="InterPro"/>
</dbReference>
<evidence type="ECO:0000313" key="12">
    <source>
        <dbReference type="Proteomes" id="UP001056539"/>
    </source>
</evidence>
<dbReference type="InterPro" id="IPR036394">
    <property type="entry name" value="Ribosomal_uL22_sf"/>
</dbReference>
<dbReference type="HAMAP" id="MF_01331_B">
    <property type="entry name" value="Ribosomal_uL22_B"/>
    <property type="match status" value="1"/>
</dbReference>
<reference evidence="11" key="1">
    <citation type="submission" date="2021-04" db="EMBL/GenBank/DDBJ databases">
        <authorList>
            <person name="Postec A."/>
        </authorList>
    </citation>
    <scope>NUCLEOTIDE SEQUENCE</scope>
    <source>
        <strain evidence="11">F1F22</strain>
    </source>
</reference>
<protein>
    <recommendedName>
        <fullName evidence="6 7">Large ribosomal subunit protein uL22</fullName>
    </recommendedName>
</protein>